<gene>
    <name evidence="1" type="ORF">OLC1_LOCUS22455</name>
</gene>
<dbReference type="EMBL" id="OX459125">
    <property type="protein sequence ID" value="CAI9116067.1"/>
    <property type="molecule type" value="Genomic_DNA"/>
</dbReference>
<evidence type="ECO:0000313" key="2">
    <source>
        <dbReference type="Proteomes" id="UP001161247"/>
    </source>
</evidence>
<proteinExistence type="predicted"/>
<name>A0AAV1E8R4_OLDCO</name>
<dbReference type="AlphaFoldDB" id="A0AAV1E8R4"/>
<dbReference type="Proteomes" id="UP001161247">
    <property type="component" value="Chromosome 8"/>
</dbReference>
<accession>A0AAV1E8R4</accession>
<keyword evidence="2" id="KW-1185">Reference proteome</keyword>
<organism evidence="1 2">
    <name type="scientific">Oldenlandia corymbosa var. corymbosa</name>
    <dbReference type="NCBI Taxonomy" id="529605"/>
    <lineage>
        <taxon>Eukaryota</taxon>
        <taxon>Viridiplantae</taxon>
        <taxon>Streptophyta</taxon>
        <taxon>Embryophyta</taxon>
        <taxon>Tracheophyta</taxon>
        <taxon>Spermatophyta</taxon>
        <taxon>Magnoliopsida</taxon>
        <taxon>eudicotyledons</taxon>
        <taxon>Gunneridae</taxon>
        <taxon>Pentapetalae</taxon>
        <taxon>asterids</taxon>
        <taxon>lamiids</taxon>
        <taxon>Gentianales</taxon>
        <taxon>Rubiaceae</taxon>
        <taxon>Rubioideae</taxon>
        <taxon>Spermacoceae</taxon>
        <taxon>Hedyotis-Oldenlandia complex</taxon>
        <taxon>Oldenlandia</taxon>
    </lineage>
</organism>
<reference evidence="1" key="1">
    <citation type="submission" date="2023-03" db="EMBL/GenBank/DDBJ databases">
        <authorList>
            <person name="Julca I."/>
        </authorList>
    </citation>
    <scope>NUCLEOTIDE SEQUENCE</scope>
</reference>
<sequence>MSSPLRDWYNVKKNTKSKAVQIVKLFDGAPVWKLEYIYVKAQENFCVAWDYQETHELDVIVDDWTRADKAKIEKYRADINAMEDYENFILWTDVQHYIPPVPVEGKEDEHLDDQLLDAPEEHERGIDSDGAREEAYRVGEGIVPCSSCLLENPRRKSSQEFSNTCHDLFSTEEVGVVNDIATVRSVEKDIVDAVQAYTVQIHSRLVQRFKQREEDFQCRLHQYNLDFHNSLALEANVSEEMTNL</sequence>
<protein>
    <submittedName>
        <fullName evidence="1">OLC1v1017117C1</fullName>
    </submittedName>
</protein>
<evidence type="ECO:0000313" key="1">
    <source>
        <dbReference type="EMBL" id="CAI9116067.1"/>
    </source>
</evidence>